<dbReference type="EMBL" id="BAAAZW010000001">
    <property type="protein sequence ID" value="GAA3950181.1"/>
    <property type="molecule type" value="Genomic_DNA"/>
</dbReference>
<gene>
    <name evidence="1" type="ORF">GCM10022231_04830</name>
</gene>
<evidence type="ECO:0000313" key="1">
    <source>
        <dbReference type="EMBL" id="GAA3950181.1"/>
    </source>
</evidence>
<accession>A0ABP7NM77</accession>
<comment type="caution">
    <text evidence="1">The sequence shown here is derived from an EMBL/GenBank/DDBJ whole genome shotgun (WGS) entry which is preliminary data.</text>
</comment>
<protein>
    <submittedName>
        <fullName evidence="1">Uncharacterized protein</fullName>
    </submittedName>
</protein>
<dbReference type="Proteomes" id="UP001418444">
    <property type="component" value="Unassembled WGS sequence"/>
</dbReference>
<name>A0ABP7NM77_9ACTN</name>
<dbReference type="RefSeq" id="WP_344780217.1">
    <property type="nucleotide sequence ID" value="NZ_BAAAZW010000001.1"/>
</dbReference>
<proteinExistence type="predicted"/>
<organism evidence="1 2">
    <name type="scientific">Gordonia caeni</name>
    <dbReference type="NCBI Taxonomy" id="1007097"/>
    <lineage>
        <taxon>Bacteria</taxon>
        <taxon>Bacillati</taxon>
        <taxon>Actinomycetota</taxon>
        <taxon>Actinomycetes</taxon>
        <taxon>Mycobacteriales</taxon>
        <taxon>Gordoniaceae</taxon>
        <taxon>Gordonia</taxon>
    </lineage>
</organism>
<evidence type="ECO:0000313" key="2">
    <source>
        <dbReference type="Proteomes" id="UP001418444"/>
    </source>
</evidence>
<sequence length="183" mass="19375">MSTYGLVVIADVPGNDAAEHPVDRVTSVLRDSWGSGSCPVEDLEYQIDQTATGVQVSINVQGMVADHREAEFFTGVPAGRAVICEDGDEYGVVFQVWRLDTGGGQCLYRAYVHDPDADPEPATAARTISGAGAAEAAAQLYGVDAGVLLELEDDPTPVSDELGVIGTPFGPWLEHCGLQWPDL</sequence>
<reference evidence="2" key="1">
    <citation type="journal article" date="2019" name="Int. J. Syst. Evol. Microbiol.">
        <title>The Global Catalogue of Microorganisms (GCM) 10K type strain sequencing project: providing services to taxonomists for standard genome sequencing and annotation.</title>
        <authorList>
            <consortium name="The Broad Institute Genomics Platform"/>
            <consortium name="The Broad Institute Genome Sequencing Center for Infectious Disease"/>
            <person name="Wu L."/>
            <person name="Ma J."/>
        </authorList>
    </citation>
    <scope>NUCLEOTIDE SEQUENCE [LARGE SCALE GENOMIC DNA]</scope>
    <source>
        <strain evidence="2">JCM 16923</strain>
    </source>
</reference>
<keyword evidence="2" id="KW-1185">Reference proteome</keyword>